<protein>
    <submittedName>
        <fullName evidence="1">Uncharacterized protein</fullName>
    </submittedName>
</protein>
<organism evidence="1 2">
    <name type="scientific">Marihabitans asiaticum</name>
    <dbReference type="NCBI Taxonomy" id="415218"/>
    <lineage>
        <taxon>Bacteria</taxon>
        <taxon>Bacillati</taxon>
        <taxon>Actinomycetota</taxon>
        <taxon>Actinomycetes</taxon>
        <taxon>Micrococcales</taxon>
        <taxon>Intrasporangiaceae</taxon>
        <taxon>Marihabitans</taxon>
    </lineage>
</organism>
<dbReference type="EMBL" id="VIUW01000001">
    <property type="protein sequence ID" value="TWD17320.1"/>
    <property type="molecule type" value="Genomic_DNA"/>
</dbReference>
<dbReference type="RefSeq" id="WP_144855864.1">
    <property type="nucleotide sequence ID" value="NZ_BAAAYT010000002.1"/>
</dbReference>
<evidence type="ECO:0000313" key="2">
    <source>
        <dbReference type="Proteomes" id="UP000315628"/>
    </source>
</evidence>
<gene>
    <name evidence="1" type="ORF">FB557_0887</name>
</gene>
<reference evidence="1 2" key="1">
    <citation type="submission" date="2019-06" db="EMBL/GenBank/DDBJ databases">
        <title>Sequencing the genomes of 1000 actinobacteria strains.</title>
        <authorList>
            <person name="Klenk H.-P."/>
        </authorList>
    </citation>
    <scope>NUCLEOTIDE SEQUENCE [LARGE SCALE GENOMIC DNA]</scope>
    <source>
        <strain evidence="1 2">DSM 18935</strain>
    </source>
</reference>
<dbReference type="Gene3D" id="3.30.70.100">
    <property type="match status" value="1"/>
</dbReference>
<dbReference type="AlphaFoldDB" id="A0A560WIF2"/>
<proteinExistence type="predicted"/>
<dbReference type="Proteomes" id="UP000315628">
    <property type="component" value="Unassembled WGS sequence"/>
</dbReference>
<keyword evidence="2" id="KW-1185">Reference proteome</keyword>
<sequence length="118" mass="12833">MNAGYGLAVRWSLVDAAPDVAAELREYVVGTSMATFMFLDGLAFKTWRMREGEWFEGTYVFGDEQARDDFQEQFTGQAQTAPGSQIVGSAPEVIETFEVVAVAEGPAQFRRGAGPLSA</sequence>
<accession>A0A560WIF2</accession>
<evidence type="ECO:0000313" key="1">
    <source>
        <dbReference type="EMBL" id="TWD17320.1"/>
    </source>
</evidence>
<dbReference type="OrthoDB" id="4838347at2"/>
<name>A0A560WIF2_9MICO</name>
<comment type="caution">
    <text evidence="1">The sequence shown here is derived from an EMBL/GenBank/DDBJ whole genome shotgun (WGS) entry which is preliminary data.</text>
</comment>